<dbReference type="InterPro" id="IPR036263">
    <property type="entry name" value="Chorismate_II_sf"/>
</dbReference>
<evidence type="ECO:0000256" key="2">
    <source>
        <dbReference type="ARBA" id="ARBA00023235"/>
    </source>
</evidence>
<dbReference type="RefSeq" id="WP_264733131.1">
    <property type="nucleotide sequence ID" value="NZ_JAPDNR010000001.1"/>
</dbReference>
<accession>A0ABT3IQR6</accession>
<dbReference type="InterPro" id="IPR051331">
    <property type="entry name" value="Chorismate_mutase-related"/>
</dbReference>
<feature type="domain" description="Chorismate mutase" evidence="3">
    <location>
        <begin position="24"/>
        <end position="115"/>
    </location>
</feature>
<evidence type="ECO:0000313" key="4">
    <source>
        <dbReference type="EMBL" id="MCW3486315.1"/>
    </source>
</evidence>
<dbReference type="InterPro" id="IPR036979">
    <property type="entry name" value="CM_dom_sf"/>
</dbReference>
<dbReference type="PROSITE" id="PS51168">
    <property type="entry name" value="CHORISMATE_MUT_2"/>
    <property type="match status" value="1"/>
</dbReference>
<dbReference type="InterPro" id="IPR002701">
    <property type="entry name" value="CM_II_prokaryot"/>
</dbReference>
<dbReference type="PANTHER" id="PTHR38041">
    <property type="entry name" value="CHORISMATE MUTASE"/>
    <property type="match status" value="1"/>
</dbReference>
<reference evidence="4 5" key="1">
    <citation type="submission" date="2022-10" db="EMBL/GenBank/DDBJ databases">
        <title>Chitinophaga nivalis PC15 sp. nov., isolated from Pyeongchang county, South Korea.</title>
        <authorList>
            <person name="Trinh H.N."/>
        </authorList>
    </citation>
    <scope>NUCLEOTIDE SEQUENCE [LARGE SCALE GENOMIC DNA]</scope>
    <source>
        <strain evidence="4 5">PC14</strain>
    </source>
</reference>
<dbReference type="EC" id="5.4.99.5" evidence="1"/>
<evidence type="ECO:0000256" key="1">
    <source>
        <dbReference type="ARBA" id="ARBA00012404"/>
    </source>
</evidence>
<dbReference type="SUPFAM" id="SSF48600">
    <property type="entry name" value="Chorismate mutase II"/>
    <property type="match status" value="1"/>
</dbReference>
<dbReference type="Proteomes" id="UP001207742">
    <property type="component" value="Unassembled WGS sequence"/>
</dbReference>
<dbReference type="SMART" id="SM00830">
    <property type="entry name" value="CM_2"/>
    <property type="match status" value="1"/>
</dbReference>
<proteinExistence type="predicted"/>
<sequence length="116" mass="13164">MKKYLILVCLLSLGITARSQHQPAATTDSLSYYRQQIDALDSTLIVLLGQRMKVAENIGRYKIVHQLAVVQNNRFNEVLEKAVQTGAGQGLSEAFIKALYHNIHEESLRKQRELKK</sequence>
<evidence type="ECO:0000259" key="3">
    <source>
        <dbReference type="PROSITE" id="PS51168"/>
    </source>
</evidence>
<evidence type="ECO:0000313" key="5">
    <source>
        <dbReference type="Proteomes" id="UP001207742"/>
    </source>
</evidence>
<keyword evidence="2" id="KW-0413">Isomerase</keyword>
<protein>
    <recommendedName>
        <fullName evidence="1">chorismate mutase</fullName>
        <ecNumber evidence="1">5.4.99.5</ecNumber>
    </recommendedName>
</protein>
<dbReference type="Pfam" id="PF01817">
    <property type="entry name" value="CM_2"/>
    <property type="match status" value="1"/>
</dbReference>
<dbReference type="EMBL" id="JAPDNS010000002">
    <property type="protein sequence ID" value="MCW3486315.1"/>
    <property type="molecule type" value="Genomic_DNA"/>
</dbReference>
<comment type="caution">
    <text evidence="4">The sequence shown here is derived from an EMBL/GenBank/DDBJ whole genome shotgun (WGS) entry which is preliminary data.</text>
</comment>
<keyword evidence="5" id="KW-1185">Reference proteome</keyword>
<organism evidence="4 5">
    <name type="scientific">Chitinophaga nivalis</name>
    <dbReference type="NCBI Taxonomy" id="2991709"/>
    <lineage>
        <taxon>Bacteria</taxon>
        <taxon>Pseudomonadati</taxon>
        <taxon>Bacteroidota</taxon>
        <taxon>Chitinophagia</taxon>
        <taxon>Chitinophagales</taxon>
        <taxon>Chitinophagaceae</taxon>
        <taxon>Chitinophaga</taxon>
    </lineage>
</organism>
<dbReference type="PANTHER" id="PTHR38041:SF1">
    <property type="entry name" value="CHORISMATE MUTASE"/>
    <property type="match status" value="1"/>
</dbReference>
<gene>
    <name evidence="4" type="ORF">OL497_20605</name>
</gene>
<dbReference type="Gene3D" id="1.20.59.10">
    <property type="entry name" value="Chorismate mutase"/>
    <property type="match status" value="1"/>
</dbReference>
<name>A0ABT3IQR6_9BACT</name>